<organism evidence="3 4">
    <name type="scientific">Clavelina lepadiformis</name>
    <name type="common">Light-bulb sea squirt</name>
    <name type="synonym">Ascidia lepadiformis</name>
    <dbReference type="NCBI Taxonomy" id="159417"/>
    <lineage>
        <taxon>Eukaryota</taxon>
        <taxon>Metazoa</taxon>
        <taxon>Chordata</taxon>
        <taxon>Tunicata</taxon>
        <taxon>Ascidiacea</taxon>
        <taxon>Aplousobranchia</taxon>
        <taxon>Clavelinidae</taxon>
        <taxon>Clavelina</taxon>
    </lineage>
</organism>
<dbReference type="Proteomes" id="UP001642483">
    <property type="component" value="Unassembled WGS sequence"/>
</dbReference>
<dbReference type="Pfam" id="PF00855">
    <property type="entry name" value="PWWP"/>
    <property type="match status" value="1"/>
</dbReference>
<accession>A0ABP0GEG9</accession>
<comment type="caution">
    <text evidence="3">The sequence shown here is derived from an EMBL/GenBank/DDBJ whole genome shotgun (WGS) entry which is preliminary data.</text>
</comment>
<feature type="region of interest" description="Disordered" evidence="1">
    <location>
        <begin position="168"/>
        <end position="209"/>
    </location>
</feature>
<dbReference type="SMART" id="SM00293">
    <property type="entry name" value="PWWP"/>
    <property type="match status" value="1"/>
</dbReference>
<dbReference type="SUPFAM" id="SSF63748">
    <property type="entry name" value="Tudor/PWWP/MBT"/>
    <property type="match status" value="1"/>
</dbReference>
<sequence>MQHNQHINMPPQRKTRQQLKKGDNMVVSIENVFQDCLIVSLIHQNKKFCGALMDTTKRDGPYGIPCNPETEEEENKMETRHSQDAPKPSYKTPFPQPLLLRKTYKQEVPQPPLRNIFRRIRRSRRKARLNILKPSREGGLKRQRGWKFLSHNVSCQCCDCIQGVQEVKPNGPGSSVKSDPKTVSDDGSTKKGVKFQNDTPSTSSDDDNYAKPIASEKLVSPIKNLIPRTSPVYKPKIQRSPVIKITYKSPGGRGRVVKIPSRIHHSPVKVDNATAKIQETSVTEENPVLNNKQLVKRKLNRLKPLSTEEEGVNLVGSAPHFLVPEKPKRGRKRKFEEDVSVHDTDNDAMVKPVEISPCTGKVKRKYVRRTFDKGNVSLRSVQTNEPASVSSSLVGDLQSRKTKQKHIDQAQSEITSAVKSETAELKQKYKKKNRKQEHAMKVLKRAKNSSFSFSVESPIFNAPIILPPLPPSPSSDPVVGKNTSAKDKHLRVILKPLDEKNGISLPLPTLENSLKSNTLPHLLPLEESEVTSSKKLLKPKTSPQPMSHTIYVTSCKNPTGIFTQGDVVWGKLSGYPWWPSRIIKLIVTKTDGKVLQQEAMVAWFRSRTTSTIPLRCVQSFEKSFTVRFEKKRKGVYRKAVDDARSALTEISPEAKKLIAQFETIH</sequence>
<feature type="compositionally biased region" description="Basic and acidic residues" evidence="1">
    <location>
        <begin position="178"/>
        <end position="189"/>
    </location>
</feature>
<protein>
    <recommendedName>
        <fullName evidence="2">PWWP domain-containing protein</fullName>
    </recommendedName>
</protein>
<name>A0ABP0GEG9_CLALP</name>
<gene>
    <name evidence="3" type="ORF">CVLEPA_LOCUS21027</name>
</gene>
<dbReference type="EMBL" id="CAWYQH010000108">
    <property type="protein sequence ID" value="CAK8689039.1"/>
    <property type="molecule type" value="Genomic_DNA"/>
</dbReference>
<dbReference type="Gene3D" id="2.30.30.140">
    <property type="match status" value="1"/>
</dbReference>
<keyword evidence="4" id="KW-1185">Reference proteome</keyword>
<proteinExistence type="predicted"/>
<evidence type="ECO:0000256" key="1">
    <source>
        <dbReference type="SAM" id="MobiDB-lite"/>
    </source>
</evidence>
<dbReference type="InterPro" id="IPR000313">
    <property type="entry name" value="PWWP_dom"/>
</dbReference>
<feature type="domain" description="PWWP" evidence="2">
    <location>
        <begin position="564"/>
        <end position="629"/>
    </location>
</feature>
<feature type="region of interest" description="Disordered" evidence="1">
    <location>
        <begin position="1"/>
        <end position="21"/>
    </location>
</feature>
<evidence type="ECO:0000313" key="3">
    <source>
        <dbReference type="EMBL" id="CAK8689039.1"/>
    </source>
</evidence>
<evidence type="ECO:0000313" key="4">
    <source>
        <dbReference type="Proteomes" id="UP001642483"/>
    </source>
</evidence>
<feature type="region of interest" description="Disordered" evidence="1">
    <location>
        <begin position="60"/>
        <end position="91"/>
    </location>
</feature>
<reference evidence="3 4" key="1">
    <citation type="submission" date="2024-02" db="EMBL/GenBank/DDBJ databases">
        <authorList>
            <person name="Daric V."/>
            <person name="Darras S."/>
        </authorList>
    </citation>
    <scope>NUCLEOTIDE SEQUENCE [LARGE SCALE GENOMIC DNA]</scope>
</reference>
<evidence type="ECO:0000259" key="2">
    <source>
        <dbReference type="PROSITE" id="PS50812"/>
    </source>
</evidence>
<dbReference type="PROSITE" id="PS50812">
    <property type="entry name" value="PWWP"/>
    <property type="match status" value="1"/>
</dbReference>